<dbReference type="RefSeq" id="WP_289162956.1">
    <property type="nucleotide sequence ID" value="NZ_JASZZN010000005.1"/>
</dbReference>
<reference evidence="1 2" key="1">
    <citation type="submission" date="2023-06" db="EMBL/GenBank/DDBJ databases">
        <title>Roseiconus lacunae JC819 isolated from Gulf of Mannar region, Tamil Nadu.</title>
        <authorList>
            <person name="Pk S."/>
            <person name="Ch S."/>
            <person name="Ch V.R."/>
        </authorList>
    </citation>
    <scope>NUCLEOTIDE SEQUENCE [LARGE SCALE GENOMIC DNA]</scope>
    <source>
        <strain evidence="1 2">JC819</strain>
    </source>
</reference>
<dbReference type="EMBL" id="JASZZN010000005">
    <property type="protein sequence ID" value="MDM4015465.1"/>
    <property type="molecule type" value="Genomic_DNA"/>
</dbReference>
<organism evidence="1 2">
    <name type="scientific">Roseiconus lacunae</name>
    <dbReference type="NCBI Taxonomy" id="2605694"/>
    <lineage>
        <taxon>Bacteria</taxon>
        <taxon>Pseudomonadati</taxon>
        <taxon>Planctomycetota</taxon>
        <taxon>Planctomycetia</taxon>
        <taxon>Pirellulales</taxon>
        <taxon>Pirellulaceae</taxon>
        <taxon>Roseiconus</taxon>
    </lineage>
</organism>
<proteinExistence type="predicted"/>
<dbReference type="Proteomes" id="UP001239462">
    <property type="component" value="Unassembled WGS sequence"/>
</dbReference>
<accession>A0ABT7PG40</accession>
<name>A0ABT7PG40_9BACT</name>
<gene>
    <name evidence="1" type="ORF">QTN89_08505</name>
</gene>
<sequence>MAGPFTPSRLSFFSNRFSALWRCAASLVVTSVGLLGSGLLGTGQVARAEQWYLPIETSARESVDQIDPERIADVDQSREAFRSAVEELRGHLSKTTSEDNAAAWMTYLAIEPVVRSIDSEANDRTISENLDKVARRATGVFPGLEIRPIDRLRSAAHQYSDALRYRRKDVIGNALGKQLERFSDQWADIKQSPTPDDIATLRLMLDLLERTDQHVALVDQSRQLFSSPNVVLHVDESVVQQAINRSVDQTTPVRDCILGTSIYGNATMNGSVLAELEPSVGSIRVRLALTGTVSTNNIGFNRGVRIRTTSNAFVNSTRMVKIDDNGLSFGPVMTDASLQTDVNSIEHRLRLVRRIARKKAAEQKPLADRIAHRKLVRRISDEFADETEQASSDPSPDLLGKLRVWLNRLDFDEPERQVGSTGEAIIASATIRKGNQLASPSTPPAIETPAEIAIQIHESVIDNTLGSYLAGRTLRKSDLDQLIERSGRTSAASEGASEEEFEIDFDRSRPIIFESRNGKLVLGIRGTRFSQGSRELKRPLEIVAPYRVVSSENGTFVLDRTEEVQINFPGTKRLSVAQAGLRNSIKQGFAEAFPQTLLNQPLTIPSDAKVDAFAGKSYRVRWIDIRDGWLTVGIGASDPTLSSTAMH</sequence>
<comment type="caution">
    <text evidence="1">The sequence shown here is derived from an EMBL/GenBank/DDBJ whole genome shotgun (WGS) entry which is preliminary data.</text>
</comment>
<keyword evidence="2" id="KW-1185">Reference proteome</keyword>
<evidence type="ECO:0000313" key="2">
    <source>
        <dbReference type="Proteomes" id="UP001239462"/>
    </source>
</evidence>
<evidence type="ECO:0000313" key="1">
    <source>
        <dbReference type="EMBL" id="MDM4015465.1"/>
    </source>
</evidence>
<evidence type="ECO:0008006" key="3">
    <source>
        <dbReference type="Google" id="ProtNLM"/>
    </source>
</evidence>
<protein>
    <recommendedName>
        <fullName evidence="3">Secreted protein</fullName>
    </recommendedName>
</protein>